<dbReference type="Pfam" id="PF19677">
    <property type="entry name" value="DUF6179"/>
    <property type="match status" value="1"/>
</dbReference>
<gene>
    <name evidence="1" type="ORF">JYB65_06165</name>
</gene>
<sequence>MMNGINYNMEELLPLVEKLTIQYTSNESSSITYETAKMLLSAIVYCIREDAQAREHGDADLDPEEVHRKKLNLRMSGNNKSAKDAYEEGYGLVIKKVKKALVLYNHIMEDFRAYENIAYYDTVVKGMPAFFQYYDAKFNPENHILTLDYPTIKSVHHLSGIDAIYQYLEYIFLEQLFLKAFSEDVIIRLLKRFDENYNELFINAASIVLENAAGCFLAQKQISSLKIEKEDLTVIKEFVQGKNKAELKEKINEIIHTIIKHVYGGNTALYKYLSADADDFSVRLLTAAENNCLDSLFPVESMK</sequence>
<comment type="caution">
    <text evidence="1">The sequence shown here is derived from an EMBL/GenBank/DDBJ whole genome shotgun (WGS) entry which is preliminary data.</text>
</comment>
<dbReference type="EMBL" id="JAFJZZ010000001">
    <property type="protein sequence ID" value="MBN7772945.1"/>
    <property type="molecule type" value="Genomic_DNA"/>
</dbReference>
<accession>A0A939IG97</accession>
<dbReference type="Proteomes" id="UP000664545">
    <property type="component" value="Unassembled WGS sequence"/>
</dbReference>
<dbReference type="RefSeq" id="WP_206581709.1">
    <property type="nucleotide sequence ID" value="NZ_JAFJZZ010000001.1"/>
</dbReference>
<dbReference type="InterPro" id="IPR045751">
    <property type="entry name" value="DUF6179"/>
</dbReference>
<organism evidence="1 2">
    <name type="scientific">Clostridium aminobutyricum</name>
    <dbReference type="NCBI Taxonomy" id="33953"/>
    <lineage>
        <taxon>Bacteria</taxon>
        <taxon>Bacillati</taxon>
        <taxon>Bacillota</taxon>
        <taxon>Clostridia</taxon>
        <taxon>Eubacteriales</taxon>
        <taxon>Clostridiaceae</taxon>
        <taxon>Clostridium</taxon>
    </lineage>
</organism>
<proteinExistence type="predicted"/>
<keyword evidence="2" id="KW-1185">Reference proteome</keyword>
<dbReference type="AlphaFoldDB" id="A0A939IG97"/>
<evidence type="ECO:0000313" key="2">
    <source>
        <dbReference type="Proteomes" id="UP000664545"/>
    </source>
</evidence>
<name>A0A939IG97_CLOAM</name>
<evidence type="ECO:0000313" key="1">
    <source>
        <dbReference type="EMBL" id="MBN7772945.1"/>
    </source>
</evidence>
<protein>
    <submittedName>
        <fullName evidence="1">Uncharacterized protein</fullName>
    </submittedName>
</protein>
<reference evidence="1" key="1">
    <citation type="submission" date="2021-02" db="EMBL/GenBank/DDBJ databases">
        <title>Abyssanaerobacter marinus gen.nov., sp., nov, anaerobic bacterium isolated from the Onnuri vent field of Indian Ocean and suggestion of Mogibacteriaceae fam. nov., and proposal of reclassification of ambiguous this family's genus member.</title>
        <authorList>
            <person name="Kim Y.J."/>
            <person name="Yang J.-A."/>
        </authorList>
    </citation>
    <scope>NUCLEOTIDE SEQUENCE</scope>
    <source>
        <strain evidence="1">DSM 2634</strain>
    </source>
</reference>